<feature type="region of interest" description="Disordered" evidence="4">
    <location>
        <begin position="539"/>
        <end position="574"/>
    </location>
</feature>
<feature type="repeat" description="WD" evidence="3">
    <location>
        <begin position="279"/>
        <end position="320"/>
    </location>
</feature>
<dbReference type="GO" id="GO:0016251">
    <property type="term" value="F:RNA polymerase II general transcription initiation factor activity"/>
    <property type="evidence" value="ECO:0007669"/>
    <property type="project" value="TreeGrafter"/>
</dbReference>
<feature type="repeat" description="WD" evidence="3">
    <location>
        <begin position="408"/>
        <end position="449"/>
    </location>
</feature>
<dbReference type="CDD" id="cd00200">
    <property type="entry name" value="WD40"/>
    <property type="match status" value="1"/>
</dbReference>
<dbReference type="AlphaFoldDB" id="A0A3M7S1D7"/>
<keyword evidence="7" id="KW-1185">Reference proteome</keyword>
<evidence type="ECO:0000256" key="2">
    <source>
        <dbReference type="ARBA" id="ARBA00022737"/>
    </source>
</evidence>
<evidence type="ECO:0000256" key="4">
    <source>
        <dbReference type="SAM" id="MobiDB-lite"/>
    </source>
</evidence>
<feature type="repeat" description="WD" evidence="3">
    <location>
        <begin position="366"/>
        <end position="407"/>
    </location>
</feature>
<dbReference type="InterPro" id="IPR020472">
    <property type="entry name" value="WD40_PAC1"/>
</dbReference>
<dbReference type="EMBL" id="REGN01002231">
    <property type="protein sequence ID" value="RNA29387.1"/>
    <property type="molecule type" value="Genomic_DNA"/>
</dbReference>
<protein>
    <submittedName>
        <fullName evidence="6">TAF5-like RNA polymerase II p300 CBP-associated factor-associated factor 65 kDa subunit 5L</fullName>
    </submittedName>
</protein>
<evidence type="ECO:0000256" key="1">
    <source>
        <dbReference type="ARBA" id="ARBA00022574"/>
    </source>
</evidence>
<feature type="repeat" description="WD" evidence="3">
    <location>
        <begin position="450"/>
        <end position="483"/>
    </location>
</feature>
<dbReference type="Gene3D" id="2.130.10.10">
    <property type="entry name" value="YVTN repeat-like/Quinoprotein amine dehydrogenase"/>
    <property type="match status" value="2"/>
</dbReference>
<feature type="compositionally biased region" description="Polar residues" evidence="4">
    <location>
        <begin position="555"/>
        <end position="567"/>
    </location>
</feature>
<dbReference type="STRING" id="10195.A0A3M7S1D7"/>
<sequence>MKRIKSEEIQRTIQDHVRHRNITSHRSILADSKNINNSVIDMNLLALSDLSLIESSINDYYSFSLNSVWNPTELFDQFEKLNFFFLNEQNLIEKSHRNIILFACFVYICIDIILVEVNDCKSFIKKYSEELKKNINLDQEQELLLKSLKNFAENKDLTKSEIVNVNFDLDYEGPEEQIERIEMIKSEKIDFESEEATGSLNKKTLSDCFQKIRSQPSQITGACYFFTNDHSNEITSSSLSPNIEYLSFSTENSVINLHKLNRSLKISESKLKRQDTQALCGHSGAVFKSKFTHDSKFLISCGQDGFSYLWKIKDEPSLYPVCSYSAHTYPVWDVETFSQLNLFSTCSKDGKACLWSFDRLYPLRVYCGHQSDVNCVKFHPNGLYLATGSNDKTVRLWSVQTSEFVRLFSGHRSRIFSLAFSPDGNYLASAGEDQKIKVWDLRSGGMLKELKGHTNIVHGLKFDENSEVLCSGGLDKTVKFWDLHQKGLGLDPGRLMAKSPSNSSELIRSFSFNFDVYSIETDVQNVFYVSGARKPELTKFGTNSKNLDEEKKLNQSKTTPEQKQASQGHGKVVMNTRRRSGVTPNRPRVSNLNYDLNDDDLYERSIFFMSTFGSKPALSNFFRIIFSANFCCFSRFRFSFSRAISSASRIVTLQQTDRTMAAMIQTTTRHANEM</sequence>
<evidence type="ECO:0000313" key="7">
    <source>
        <dbReference type="Proteomes" id="UP000276133"/>
    </source>
</evidence>
<gene>
    <name evidence="6" type="ORF">BpHYR1_037606</name>
</gene>
<evidence type="ECO:0000313" key="6">
    <source>
        <dbReference type="EMBL" id="RNA29387.1"/>
    </source>
</evidence>
<dbReference type="PROSITE" id="PS50082">
    <property type="entry name" value="WD_REPEATS_2"/>
    <property type="match status" value="4"/>
</dbReference>
<dbReference type="PROSITE" id="PS00678">
    <property type="entry name" value="WD_REPEATS_1"/>
    <property type="match status" value="2"/>
</dbReference>
<dbReference type="GO" id="GO:0005669">
    <property type="term" value="C:transcription factor TFIID complex"/>
    <property type="evidence" value="ECO:0007669"/>
    <property type="project" value="TreeGrafter"/>
</dbReference>
<dbReference type="InterPro" id="IPR019775">
    <property type="entry name" value="WD40_repeat_CS"/>
</dbReference>
<organism evidence="6 7">
    <name type="scientific">Brachionus plicatilis</name>
    <name type="common">Marine rotifer</name>
    <name type="synonym">Brachionus muelleri</name>
    <dbReference type="NCBI Taxonomy" id="10195"/>
    <lineage>
        <taxon>Eukaryota</taxon>
        <taxon>Metazoa</taxon>
        <taxon>Spiralia</taxon>
        <taxon>Gnathifera</taxon>
        <taxon>Rotifera</taxon>
        <taxon>Eurotatoria</taxon>
        <taxon>Monogononta</taxon>
        <taxon>Pseudotrocha</taxon>
        <taxon>Ploima</taxon>
        <taxon>Brachionidae</taxon>
        <taxon>Brachionus</taxon>
    </lineage>
</organism>
<dbReference type="PANTHER" id="PTHR19879:SF1">
    <property type="entry name" value="CANNONBALL-RELATED"/>
    <property type="match status" value="1"/>
</dbReference>
<dbReference type="InterPro" id="IPR001680">
    <property type="entry name" value="WD40_rpt"/>
</dbReference>
<proteinExistence type="predicted"/>
<keyword evidence="5" id="KW-0472">Membrane</keyword>
<dbReference type="SUPFAM" id="SSF50978">
    <property type="entry name" value="WD40 repeat-like"/>
    <property type="match status" value="1"/>
</dbReference>
<reference evidence="6 7" key="1">
    <citation type="journal article" date="2018" name="Sci. Rep.">
        <title>Genomic signatures of local adaptation to the degree of environmental predictability in rotifers.</title>
        <authorList>
            <person name="Franch-Gras L."/>
            <person name="Hahn C."/>
            <person name="Garcia-Roger E.M."/>
            <person name="Carmona M.J."/>
            <person name="Serra M."/>
            <person name="Gomez A."/>
        </authorList>
    </citation>
    <scope>NUCLEOTIDE SEQUENCE [LARGE SCALE GENOMIC DNA]</scope>
    <source>
        <strain evidence="6">HYR1</strain>
    </source>
</reference>
<dbReference type="Proteomes" id="UP000276133">
    <property type="component" value="Unassembled WGS sequence"/>
</dbReference>
<dbReference type="Pfam" id="PF00400">
    <property type="entry name" value="WD40"/>
    <property type="match status" value="5"/>
</dbReference>
<keyword evidence="2" id="KW-0677">Repeat</keyword>
<evidence type="ECO:0000256" key="3">
    <source>
        <dbReference type="PROSITE-ProRule" id="PRU00221"/>
    </source>
</evidence>
<dbReference type="SMART" id="SM00320">
    <property type="entry name" value="WD40"/>
    <property type="match status" value="6"/>
</dbReference>
<accession>A0A3M7S1D7</accession>
<name>A0A3M7S1D7_BRAPC</name>
<keyword evidence="5" id="KW-1133">Transmembrane helix</keyword>
<evidence type="ECO:0000256" key="5">
    <source>
        <dbReference type="SAM" id="Phobius"/>
    </source>
</evidence>
<dbReference type="PANTHER" id="PTHR19879">
    <property type="entry name" value="TRANSCRIPTION INITIATION FACTOR TFIID"/>
    <property type="match status" value="1"/>
</dbReference>
<comment type="caution">
    <text evidence="6">The sequence shown here is derived from an EMBL/GenBank/DDBJ whole genome shotgun (WGS) entry which is preliminary data.</text>
</comment>
<feature type="transmembrane region" description="Helical" evidence="5">
    <location>
        <begin position="99"/>
        <end position="117"/>
    </location>
</feature>
<dbReference type="InterPro" id="IPR015943">
    <property type="entry name" value="WD40/YVTN_repeat-like_dom_sf"/>
</dbReference>
<dbReference type="GO" id="GO:0006367">
    <property type="term" value="P:transcription initiation at RNA polymerase II promoter"/>
    <property type="evidence" value="ECO:0007669"/>
    <property type="project" value="TreeGrafter"/>
</dbReference>
<keyword evidence="5" id="KW-0812">Transmembrane</keyword>
<dbReference type="OrthoDB" id="10266330at2759"/>
<dbReference type="PROSITE" id="PS50294">
    <property type="entry name" value="WD_REPEATS_REGION"/>
    <property type="match status" value="4"/>
</dbReference>
<keyword evidence="1 3" id="KW-0853">WD repeat</keyword>
<dbReference type="PRINTS" id="PR00320">
    <property type="entry name" value="GPROTEINBRPT"/>
</dbReference>
<dbReference type="InterPro" id="IPR036322">
    <property type="entry name" value="WD40_repeat_dom_sf"/>
</dbReference>